<comment type="caution">
    <text evidence="1">The sequence shown here is derived from an EMBL/GenBank/DDBJ whole genome shotgun (WGS) entry which is preliminary data.</text>
</comment>
<name>A0ACC2MLR1_PERAE</name>
<dbReference type="Proteomes" id="UP001234297">
    <property type="component" value="Chromosome 2"/>
</dbReference>
<protein>
    <submittedName>
        <fullName evidence="1">Uncharacterized protein</fullName>
    </submittedName>
</protein>
<accession>A0ACC2MLR1</accession>
<evidence type="ECO:0000313" key="1">
    <source>
        <dbReference type="EMBL" id="KAJ8646097.1"/>
    </source>
</evidence>
<dbReference type="EMBL" id="CM056810">
    <property type="protein sequence ID" value="KAJ8646097.1"/>
    <property type="molecule type" value="Genomic_DNA"/>
</dbReference>
<proteinExistence type="predicted"/>
<evidence type="ECO:0000313" key="2">
    <source>
        <dbReference type="Proteomes" id="UP001234297"/>
    </source>
</evidence>
<sequence>MYGSSAELPSDSDRTAFRKAEKKYKLYKTTAPKSRKKQIQTVDLSEVYDFRSVLQTFEQESRTPPGIFKLRSDFHLPVFCFEDRPGFYFIPGALSIEEQSHWIGESLTSFPQPPNRTNHNAIYGSIHDLFIAVQSGKVLTRAQNTVVDAQHDLHSGQDNLDACKWTFSEESESIPKRDSCNSIVASTLLRKLRWSTLGLQFDWSKRNYDVSLPHNKIPDALCRLAKKLAAPAMPVGEEFQPEAAIVNYFGSGDMLGGHLDDMEADWSKPIVSISLGCKAIFLLGGKSREETPVAMLLRSGDIVLMAGQARECFHGVPRIFTDEENAEVSILASQFSCKDDRCLAEYIRTSRININIRQVN</sequence>
<reference evidence="1 2" key="1">
    <citation type="journal article" date="2022" name="Hortic Res">
        <title>A haplotype resolved chromosomal level avocado genome allows analysis of novel avocado genes.</title>
        <authorList>
            <person name="Nath O."/>
            <person name="Fletcher S.J."/>
            <person name="Hayward A."/>
            <person name="Shaw L.M."/>
            <person name="Masouleh A.K."/>
            <person name="Furtado A."/>
            <person name="Henry R.J."/>
            <person name="Mitter N."/>
        </authorList>
    </citation>
    <scope>NUCLEOTIDE SEQUENCE [LARGE SCALE GENOMIC DNA]</scope>
    <source>
        <strain evidence="2">cv. Hass</strain>
    </source>
</reference>
<organism evidence="1 2">
    <name type="scientific">Persea americana</name>
    <name type="common">Avocado</name>
    <dbReference type="NCBI Taxonomy" id="3435"/>
    <lineage>
        <taxon>Eukaryota</taxon>
        <taxon>Viridiplantae</taxon>
        <taxon>Streptophyta</taxon>
        <taxon>Embryophyta</taxon>
        <taxon>Tracheophyta</taxon>
        <taxon>Spermatophyta</taxon>
        <taxon>Magnoliopsida</taxon>
        <taxon>Magnoliidae</taxon>
        <taxon>Laurales</taxon>
        <taxon>Lauraceae</taxon>
        <taxon>Persea</taxon>
    </lineage>
</organism>
<keyword evidence="2" id="KW-1185">Reference proteome</keyword>
<gene>
    <name evidence="1" type="ORF">MRB53_007845</name>
</gene>